<dbReference type="EMBL" id="JARKNE010000008">
    <property type="protein sequence ID" value="KAK5812893.1"/>
    <property type="molecule type" value="Genomic_DNA"/>
</dbReference>
<keyword evidence="1" id="KW-0732">Signal</keyword>
<evidence type="ECO:0000313" key="3">
    <source>
        <dbReference type="Proteomes" id="UP001358586"/>
    </source>
</evidence>
<proteinExistence type="predicted"/>
<gene>
    <name evidence="2" type="ORF">PVK06_028337</name>
</gene>
<name>A0ABR0P2Q0_GOSAR</name>
<reference evidence="2 3" key="1">
    <citation type="submission" date="2023-03" db="EMBL/GenBank/DDBJ databases">
        <title>WGS of Gossypium arboreum.</title>
        <authorList>
            <person name="Yu D."/>
        </authorList>
    </citation>
    <scope>NUCLEOTIDE SEQUENCE [LARGE SCALE GENOMIC DNA]</scope>
    <source>
        <tissue evidence="2">Leaf</tissue>
    </source>
</reference>
<protein>
    <submittedName>
        <fullName evidence="2">Uncharacterized protein</fullName>
    </submittedName>
</protein>
<feature type="chain" id="PRO_5045082339" evidence="1">
    <location>
        <begin position="20"/>
        <end position="100"/>
    </location>
</feature>
<keyword evidence="3" id="KW-1185">Reference proteome</keyword>
<dbReference type="Proteomes" id="UP001358586">
    <property type="component" value="Chromosome 8"/>
</dbReference>
<evidence type="ECO:0000256" key="1">
    <source>
        <dbReference type="SAM" id="SignalP"/>
    </source>
</evidence>
<organism evidence="2 3">
    <name type="scientific">Gossypium arboreum</name>
    <name type="common">Tree cotton</name>
    <name type="synonym">Gossypium nanking</name>
    <dbReference type="NCBI Taxonomy" id="29729"/>
    <lineage>
        <taxon>Eukaryota</taxon>
        <taxon>Viridiplantae</taxon>
        <taxon>Streptophyta</taxon>
        <taxon>Embryophyta</taxon>
        <taxon>Tracheophyta</taxon>
        <taxon>Spermatophyta</taxon>
        <taxon>Magnoliopsida</taxon>
        <taxon>eudicotyledons</taxon>
        <taxon>Gunneridae</taxon>
        <taxon>Pentapetalae</taxon>
        <taxon>rosids</taxon>
        <taxon>malvids</taxon>
        <taxon>Malvales</taxon>
        <taxon>Malvaceae</taxon>
        <taxon>Malvoideae</taxon>
        <taxon>Gossypium</taxon>
    </lineage>
</organism>
<sequence length="100" mass="11392">MEWQTLFVILCWLLWKSRNECVFSNSHKNIGAIVDTGYMWAKSYRDLDVQMKSFGILRSLSSWTPPVTGWIKLNSNGAMSNLERKAFIGGVLRDSNANCS</sequence>
<evidence type="ECO:0000313" key="2">
    <source>
        <dbReference type="EMBL" id="KAK5812893.1"/>
    </source>
</evidence>
<accession>A0ABR0P2Q0</accession>
<comment type="caution">
    <text evidence="2">The sequence shown here is derived from an EMBL/GenBank/DDBJ whole genome shotgun (WGS) entry which is preliminary data.</text>
</comment>
<feature type="signal peptide" evidence="1">
    <location>
        <begin position="1"/>
        <end position="19"/>
    </location>
</feature>